<keyword evidence="4" id="KW-0677">Repeat</keyword>
<feature type="domain" description="DUF2423" evidence="7">
    <location>
        <begin position="1"/>
        <end position="42"/>
    </location>
</feature>
<accession>A0A9P1FZ71</accession>
<dbReference type="GO" id="GO:0042073">
    <property type="term" value="P:intraciliary transport"/>
    <property type="evidence" value="ECO:0007669"/>
    <property type="project" value="TreeGrafter"/>
</dbReference>
<dbReference type="SMART" id="SM00320">
    <property type="entry name" value="WD40"/>
    <property type="match status" value="3"/>
</dbReference>
<dbReference type="Proteomes" id="UP001152797">
    <property type="component" value="Unassembled WGS sequence"/>
</dbReference>
<sequence>MGKSIRSKIKKRLRTVKRQRVDAMIVTPREKEKHEKLVQTAQGRSVTRLTPKNAFKYPESEDAVFPQHEIMKPVDFRAQNLPMAGTVFRGNRRKYSDEEKAMLSKIIKENHPKMEVLAGGGAILAKTGEKVSVEEAELIATKVNRPETVIEPPRSKDAEAEMEDVSPVAEAEAIEPEDAADVSRRPVVKDTRRAKRTAERRPRPNSVKKARNPQATKPKGAKVEGYCRTAGLKEVSAEVIFQSKPDPLVLFPAPKTTDLEPHAGPVTVAAFSPFHRKLMLTGSVDGSVKLFDVLQQRAIQTFFPPSKCLSTCAVSAAAWSSARPCVFAVAMEMGGVYIYDLLQSRQEPVLELPLTGAGSQRATSLAFNPKQRGLLGVGDDSGRVRVFRLPFRLSEQQKMEVAFIAQLLGDRSGRDGKGFLSWLAWQQDEDSRCRKLAAESLGKVQIVLAAEPMGDLSDFASNIHGHIGEVAVEPVTANARNTQQGQQGAEDKSMGHKDVYRVERKDGWSGVSDRSDSLTEILKRGELRHSRLLKMAGSGYTVDETSKRSREASEQCLRQSIQQLKANQQRESNRRSQVSKDRLGGDLTHSGKSSRTSLHFGKRHHAVLSEARDLLALHLVMHAWKSLTQMPSGIIPRHVEVLASRACSLARQWQLALEVG</sequence>
<dbReference type="GO" id="GO:0045503">
    <property type="term" value="F:dynein light chain binding"/>
    <property type="evidence" value="ECO:0007669"/>
    <property type="project" value="TreeGrafter"/>
</dbReference>
<evidence type="ECO:0000256" key="6">
    <source>
        <dbReference type="SAM" id="MobiDB-lite"/>
    </source>
</evidence>
<dbReference type="GO" id="GO:0005868">
    <property type="term" value="C:cytoplasmic dynein complex"/>
    <property type="evidence" value="ECO:0007669"/>
    <property type="project" value="TreeGrafter"/>
</dbReference>
<dbReference type="OrthoDB" id="4189at2759"/>
<evidence type="ECO:0000256" key="1">
    <source>
        <dbReference type="ARBA" id="ARBA00004496"/>
    </source>
</evidence>
<feature type="region of interest" description="Disordered" evidence="6">
    <location>
        <begin position="563"/>
        <end position="600"/>
    </location>
</feature>
<feature type="repeat" description="WD" evidence="5">
    <location>
        <begin position="259"/>
        <end position="301"/>
    </location>
</feature>
<feature type="compositionally biased region" description="Basic and acidic residues" evidence="6">
    <location>
        <begin position="181"/>
        <end position="202"/>
    </location>
</feature>
<evidence type="ECO:0000313" key="10">
    <source>
        <dbReference type="Proteomes" id="UP001152797"/>
    </source>
</evidence>
<dbReference type="EMBL" id="CAMXCT030002035">
    <property type="protein sequence ID" value="CAL4782416.1"/>
    <property type="molecule type" value="Genomic_DNA"/>
</dbReference>
<feature type="compositionally biased region" description="Basic and acidic residues" evidence="6">
    <location>
        <begin position="571"/>
        <end position="584"/>
    </location>
</feature>
<dbReference type="GO" id="GO:0097014">
    <property type="term" value="C:ciliary plasm"/>
    <property type="evidence" value="ECO:0007669"/>
    <property type="project" value="TreeGrafter"/>
</dbReference>
<dbReference type="InterPro" id="IPR015943">
    <property type="entry name" value="WD40/YVTN_repeat-like_dom_sf"/>
</dbReference>
<evidence type="ECO:0000313" key="8">
    <source>
        <dbReference type="EMBL" id="CAI3995104.1"/>
    </source>
</evidence>
<organism evidence="8">
    <name type="scientific">Cladocopium goreaui</name>
    <dbReference type="NCBI Taxonomy" id="2562237"/>
    <lineage>
        <taxon>Eukaryota</taxon>
        <taxon>Sar</taxon>
        <taxon>Alveolata</taxon>
        <taxon>Dinophyceae</taxon>
        <taxon>Suessiales</taxon>
        <taxon>Symbiodiniaceae</taxon>
        <taxon>Cladocopium</taxon>
    </lineage>
</organism>
<protein>
    <submittedName>
        <fullName evidence="9">Cytoplasmic dynein 2 intermediate chain 2 (Dynein 2 intermediate chain 2) (WD repeat-containing protein 34)</fullName>
    </submittedName>
</protein>
<dbReference type="GO" id="GO:0045504">
    <property type="term" value="F:dynein heavy chain binding"/>
    <property type="evidence" value="ECO:0007669"/>
    <property type="project" value="TreeGrafter"/>
</dbReference>
<keyword evidence="3 5" id="KW-0853">WD repeat</keyword>
<name>A0A9P1FZ71_9DINO</name>
<dbReference type="PANTHER" id="PTHR12442:SF26">
    <property type="entry name" value="CYTOPLASMIC DYNEIN 2 INTERMEDIATE CHAIN 2"/>
    <property type="match status" value="1"/>
</dbReference>
<evidence type="ECO:0000256" key="3">
    <source>
        <dbReference type="ARBA" id="ARBA00022574"/>
    </source>
</evidence>
<dbReference type="EMBL" id="CAMXCT010002035">
    <property type="protein sequence ID" value="CAI3995104.1"/>
    <property type="molecule type" value="Genomic_DNA"/>
</dbReference>
<keyword evidence="10" id="KW-1185">Reference proteome</keyword>
<dbReference type="InterPro" id="IPR019434">
    <property type="entry name" value="DUF2423"/>
</dbReference>
<evidence type="ECO:0000313" key="9">
    <source>
        <dbReference type="EMBL" id="CAL4782416.1"/>
    </source>
</evidence>
<keyword evidence="2" id="KW-0963">Cytoplasm</keyword>
<dbReference type="Gene3D" id="2.130.10.10">
    <property type="entry name" value="YVTN repeat-like/Quinoprotein amine dehydrogenase"/>
    <property type="match status" value="1"/>
</dbReference>
<comment type="caution">
    <text evidence="8">The sequence shown here is derived from an EMBL/GenBank/DDBJ whole genome shotgun (WGS) entry which is preliminary data.</text>
</comment>
<reference evidence="8" key="1">
    <citation type="submission" date="2022-10" db="EMBL/GenBank/DDBJ databases">
        <authorList>
            <person name="Chen Y."/>
            <person name="Dougan E. K."/>
            <person name="Chan C."/>
            <person name="Rhodes N."/>
            <person name="Thang M."/>
        </authorList>
    </citation>
    <scope>NUCLEOTIDE SEQUENCE</scope>
</reference>
<evidence type="ECO:0000256" key="2">
    <source>
        <dbReference type="ARBA" id="ARBA00022490"/>
    </source>
</evidence>
<dbReference type="PROSITE" id="PS50082">
    <property type="entry name" value="WD_REPEATS_2"/>
    <property type="match status" value="1"/>
</dbReference>
<dbReference type="InterPro" id="IPR036322">
    <property type="entry name" value="WD40_repeat_dom_sf"/>
</dbReference>
<proteinExistence type="predicted"/>
<dbReference type="EMBL" id="CAMXCT020002035">
    <property type="protein sequence ID" value="CAL1148479.1"/>
    <property type="molecule type" value="Genomic_DNA"/>
</dbReference>
<dbReference type="InterPro" id="IPR050687">
    <property type="entry name" value="Dynein_IC"/>
</dbReference>
<dbReference type="PANTHER" id="PTHR12442">
    <property type="entry name" value="DYNEIN INTERMEDIATE CHAIN"/>
    <property type="match status" value="1"/>
</dbReference>
<dbReference type="InterPro" id="IPR001680">
    <property type="entry name" value="WD40_rpt"/>
</dbReference>
<dbReference type="Pfam" id="PF00400">
    <property type="entry name" value="WD40"/>
    <property type="match status" value="1"/>
</dbReference>
<evidence type="ECO:0000256" key="4">
    <source>
        <dbReference type="ARBA" id="ARBA00022737"/>
    </source>
</evidence>
<dbReference type="Pfam" id="PF10338">
    <property type="entry name" value="YBL028C_N"/>
    <property type="match status" value="1"/>
</dbReference>
<comment type="subcellular location">
    <subcellularLocation>
        <location evidence="1">Cytoplasm</location>
    </subcellularLocation>
</comment>
<evidence type="ECO:0000256" key="5">
    <source>
        <dbReference type="PROSITE-ProRule" id="PRU00221"/>
    </source>
</evidence>
<dbReference type="AlphaFoldDB" id="A0A9P1FZ71"/>
<feature type="region of interest" description="Disordered" evidence="6">
    <location>
        <begin position="173"/>
        <end position="221"/>
    </location>
</feature>
<dbReference type="SUPFAM" id="SSF50978">
    <property type="entry name" value="WD40 repeat-like"/>
    <property type="match status" value="1"/>
</dbReference>
<reference evidence="9 10" key="2">
    <citation type="submission" date="2024-05" db="EMBL/GenBank/DDBJ databases">
        <authorList>
            <person name="Chen Y."/>
            <person name="Shah S."/>
            <person name="Dougan E. K."/>
            <person name="Thang M."/>
            <person name="Chan C."/>
        </authorList>
    </citation>
    <scope>NUCLEOTIDE SEQUENCE [LARGE SCALE GENOMIC DNA]</scope>
</reference>
<gene>
    <name evidence="8" type="ORF">C1SCF055_LOCUS21701</name>
</gene>
<evidence type="ECO:0000259" key="7">
    <source>
        <dbReference type="Pfam" id="PF10338"/>
    </source>
</evidence>